<dbReference type="PANTHER" id="PTHR43763">
    <property type="entry name" value="XAA-PRO AMINOPEPTIDASE 1"/>
    <property type="match status" value="1"/>
</dbReference>
<proteinExistence type="inferred from homology"/>
<dbReference type="OrthoDB" id="9806388at2"/>
<dbReference type="FunFam" id="3.90.230.10:FF:000009">
    <property type="entry name" value="xaa-Pro aminopeptidase 2"/>
    <property type="match status" value="1"/>
</dbReference>
<dbReference type="SUPFAM" id="SSF55920">
    <property type="entry name" value="Creatinase/aminopeptidase"/>
    <property type="match status" value="1"/>
</dbReference>
<dbReference type="AlphaFoldDB" id="B2IGL8"/>
<dbReference type="RefSeq" id="WP_012385135.1">
    <property type="nucleotide sequence ID" value="NC_010581.1"/>
</dbReference>
<dbReference type="InterPro" id="IPR029149">
    <property type="entry name" value="Creatin/AminoP/Spt16_N"/>
</dbReference>
<dbReference type="STRING" id="395963.Bind_2159"/>
<keyword evidence="2" id="KW-0479">Metal-binding</keyword>
<evidence type="ECO:0000259" key="5">
    <source>
        <dbReference type="Pfam" id="PF01321"/>
    </source>
</evidence>
<dbReference type="HOGENOM" id="CLU_011781_2_1_5"/>
<evidence type="ECO:0000256" key="2">
    <source>
        <dbReference type="ARBA" id="ARBA00022723"/>
    </source>
</evidence>
<name>B2IGL8_BEII9</name>
<dbReference type="Gene3D" id="3.40.350.10">
    <property type="entry name" value="Creatinase/prolidase N-terminal domain"/>
    <property type="match status" value="2"/>
</dbReference>
<dbReference type="Pfam" id="PF00557">
    <property type="entry name" value="Peptidase_M24"/>
    <property type="match status" value="1"/>
</dbReference>
<dbReference type="InterPro" id="IPR033740">
    <property type="entry name" value="Pept_M24B"/>
</dbReference>
<dbReference type="InterPro" id="IPR050422">
    <property type="entry name" value="X-Pro_aminopeptidase_P"/>
</dbReference>
<dbReference type="Gene3D" id="3.90.230.10">
    <property type="entry name" value="Creatinase/methionine aminopeptidase superfamily"/>
    <property type="match status" value="1"/>
</dbReference>
<accession>B2IGL8</accession>
<dbReference type="GO" id="GO:0046872">
    <property type="term" value="F:metal ion binding"/>
    <property type="evidence" value="ECO:0007669"/>
    <property type="project" value="UniProtKB-KW"/>
</dbReference>
<comment type="similarity">
    <text evidence="1">Belongs to the peptidase M24B family.</text>
</comment>
<organism evidence="7 8">
    <name type="scientific">Beijerinckia indica subsp. indica (strain ATCC 9039 / DSM 1715 / NCIMB 8712)</name>
    <dbReference type="NCBI Taxonomy" id="395963"/>
    <lineage>
        <taxon>Bacteria</taxon>
        <taxon>Pseudomonadati</taxon>
        <taxon>Pseudomonadota</taxon>
        <taxon>Alphaproteobacteria</taxon>
        <taxon>Hyphomicrobiales</taxon>
        <taxon>Beijerinckiaceae</taxon>
        <taxon>Beijerinckia</taxon>
    </lineage>
</organism>
<dbReference type="InterPro" id="IPR000587">
    <property type="entry name" value="Creatinase_N"/>
</dbReference>
<dbReference type="Pfam" id="PF16189">
    <property type="entry name" value="Creatinase_N_2"/>
    <property type="match status" value="1"/>
</dbReference>
<dbReference type="InterPro" id="IPR036005">
    <property type="entry name" value="Creatinase/aminopeptidase-like"/>
</dbReference>
<dbReference type="EMBL" id="CP001016">
    <property type="protein sequence ID" value="ACB95779.1"/>
    <property type="molecule type" value="Genomic_DNA"/>
</dbReference>
<feature type="domain" description="Creatinase N-terminal" evidence="5">
    <location>
        <begin position="21"/>
        <end position="152"/>
    </location>
</feature>
<protein>
    <submittedName>
        <fullName evidence="7">Peptidase M24</fullName>
    </submittedName>
</protein>
<keyword evidence="8" id="KW-1185">Reference proteome</keyword>
<dbReference type="eggNOG" id="COG0006">
    <property type="taxonomic scope" value="Bacteria"/>
</dbReference>
<dbReference type="KEGG" id="bid:Bind_2159"/>
<dbReference type="CDD" id="cd01085">
    <property type="entry name" value="APP"/>
    <property type="match status" value="1"/>
</dbReference>
<evidence type="ECO:0000313" key="8">
    <source>
        <dbReference type="Proteomes" id="UP000001695"/>
    </source>
</evidence>
<feature type="domain" description="Peptidase M24" evidence="4">
    <location>
        <begin position="328"/>
        <end position="539"/>
    </location>
</feature>
<dbReference type="GO" id="GO:0070006">
    <property type="term" value="F:metalloaminopeptidase activity"/>
    <property type="evidence" value="ECO:0007669"/>
    <property type="project" value="InterPro"/>
</dbReference>
<dbReference type="Pfam" id="PF01321">
    <property type="entry name" value="Creatinase_N"/>
    <property type="match status" value="1"/>
</dbReference>
<evidence type="ECO:0000256" key="1">
    <source>
        <dbReference type="ARBA" id="ARBA00008766"/>
    </source>
</evidence>
<feature type="domain" description="Peptidase M24 C-terminal" evidence="6">
    <location>
        <begin position="549"/>
        <end position="609"/>
    </location>
</feature>
<gene>
    <name evidence="7" type="ordered locus">Bind_2159</name>
</gene>
<evidence type="ECO:0000259" key="6">
    <source>
        <dbReference type="Pfam" id="PF16188"/>
    </source>
</evidence>
<dbReference type="MEROPS" id="M24.009"/>
<evidence type="ECO:0000259" key="4">
    <source>
        <dbReference type="Pfam" id="PF00557"/>
    </source>
</evidence>
<dbReference type="PANTHER" id="PTHR43763:SF6">
    <property type="entry name" value="XAA-PRO AMINOPEPTIDASE 1"/>
    <property type="match status" value="1"/>
</dbReference>
<reference evidence="8" key="1">
    <citation type="submission" date="2008-03" db="EMBL/GenBank/DDBJ databases">
        <title>Complete sequence of chromosome of Beijerinckia indica subsp. indica ATCC 9039.</title>
        <authorList>
            <consortium name="US DOE Joint Genome Institute"/>
            <person name="Copeland A."/>
            <person name="Lucas S."/>
            <person name="Lapidus A."/>
            <person name="Glavina del Rio T."/>
            <person name="Dalin E."/>
            <person name="Tice H."/>
            <person name="Bruce D."/>
            <person name="Goodwin L."/>
            <person name="Pitluck S."/>
            <person name="LaButti K."/>
            <person name="Schmutz J."/>
            <person name="Larimer F."/>
            <person name="Land M."/>
            <person name="Hauser L."/>
            <person name="Kyrpides N."/>
            <person name="Mikhailova N."/>
            <person name="Dunfield P.F."/>
            <person name="Dedysh S.N."/>
            <person name="Liesack W."/>
            <person name="Saw J.H."/>
            <person name="Alam M."/>
            <person name="Chen Y."/>
            <person name="Murrell J.C."/>
            <person name="Richardson P."/>
        </authorList>
    </citation>
    <scope>NUCLEOTIDE SEQUENCE [LARGE SCALE GENOMIC DNA]</scope>
    <source>
        <strain evidence="8">ATCC 9039 / DSM 1715 / NCIMB 8712</strain>
    </source>
</reference>
<reference evidence="7 8" key="2">
    <citation type="journal article" date="2010" name="J. Bacteriol.">
        <title>Complete genome sequence of Beijerinckia indica subsp. indica.</title>
        <authorList>
            <person name="Tamas I."/>
            <person name="Dedysh S.N."/>
            <person name="Liesack W."/>
            <person name="Stott M.B."/>
            <person name="Alam M."/>
            <person name="Murrell J.C."/>
            <person name="Dunfield P.F."/>
        </authorList>
    </citation>
    <scope>NUCLEOTIDE SEQUENCE [LARGE SCALE GENOMIC DNA]</scope>
    <source>
        <strain evidence="8">ATCC 9039 / DSM 1715 / NCIMB 8712</strain>
    </source>
</reference>
<dbReference type="InterPro" id="IPR000994">
    <property type="entry name" value="Pept_M24"/>
</dbReference>
<dbReference type="InterPro" id="IPR032416">
    <property type="entry name" value="Peptidase_M24_C"/>
</dbReference>
<dbReference type="Proteomes" id="UP000001695">
    <property type="component" value="Chromosome"/>
</dbReference>
<dbReference type="GO" id="GO:0005737">
    <property type="term" value="C:cytoplasm"/>
    <property type="evidence" value="ECO:0007669"/>
    <property type="project" value="UniProtKB-ARBA"/>
</dbReference>
<evidence type="ECO:0000256" key="3">
    <source>
        <dbReference type="ARBA" id="ARBA00022801"/>
    </source>
</evidence>
<dbReference type="SUPFAM" id="SSF53092">
    <property type="entry name" value="Creatinase/prolidase N-terminal domain"/>
    <property type="match status" value="1"/>
</dbReference>
<dbReference type="Pfam" id="PF16188">
    <property type="entry name" value="Peptidase_M24_C"/>
    <property type="match status" value="1"/>
</dbReference>
<sequence length="612" mass="66895">MFESLFQSFEEVADPSLGHERTALLRSKLAELGLDGFLVPRADEHQNEYVPPSEERLAWLSGFTGSAGLAVVLADRAVIFVDGRYILAVWDQVDTKLFEPVALADISSETWLAKHLPQGAKLGYDPWLHTPGQIERYRRAVEAAGGELIAVDTNPIDSVWQDRPAIPLGKINLHPKKFAGETAEHKLERIAGSLGTRDALLVSDPHAVAWAFNIRGSDVAHTPLPLAYALIFNREKTADAKPRLYVDARKLDASLRDKLLELADLAEPAALEADLVALGQQKKSVAFDQATAPAKLSELVAGAGGHHEIGPDPIALMKARKNKAELKGMREAHRRDGAAMIAFLHWFSLNAPSGRLTEIDAAEALETFRRDTRKLKDVSFPSIAAAGPNAAIPHYHVTNKSNRKIGKGIFLIDSGGQYEDGTTDITRTLAVGRPTALMRDRFTRVLKGHIAIARAVFPKGTSGQQIDALARMALWQAGLDFDHGTGHGVGSYLSVHEGPQRISKVSSVALEPGMILSNEPGYYNAGHWGIRIENLVIVEPREIPDAEREMLGFETITLAPIDLALVEPKLLDAQEIAWLNAYHARVLAELSPLVAPDVARWLKQATQKLKKP</sequence>
<evidence type="ECO:0000313" key="7">
    <source>
        <dbReference type="EMBL" id="ACB95779.1"/>
    </source>
</evidence>
<keyword evidence="3" id="KW-0378">Hydrolase</keyword>